<evidence type="ECO:0000313" key="1">
    <source>
        <dbReference type="Proteomes" id="UP000050741"/>
    </source>
</evidence>
<sequence length="144" mass="16103">MSDNESDEEQQQQQMEEKLCSFGTTRAKYLRRHIRDQHSVRSLSGGVCVAAVLEETVMNTLSPLDLEFFRRLGNNVINREGGGGRSKKEVGAVKEKIRGAEAHGMSAVVIPHDHHDDGLGNDVDLVNVSIEYISVCQELWHLVF</sequence>
<keyword evidence="1" id="KW-1185">Reference proteome</keyword>
<reference evidence="1" key="1">
    <citation type="submission" date="2013-12" db="EMBL/GenBank/DDBJ databases">
        <authorList>
            <person name="Aslett M."/>
        </authorList>
    </citation>
    <scope>NUCLEOTIDE SEQUENCE [LARGE SCALE GENOMIC DNA]</scope>
    <source>
        <strain evidence="1">Lindley</strain>
    </source>
</reference>
<name>A0A183C4U0_GLOPA</name>
<reference evidence="1" key="2">
    <citation type="submission" date="2014-05" db="EMBL/GenBank/DDBJ databases">
        <title>The genome and life-stage specific transcriptomes of Globodera pallida elucidate key aspects of plant parasitism by a cyst nematode.</title>
        <authorList>
            <person name="Cotton J.A."/>
            <person name="Lilley C.J."/>
            <person name="Jones L.M."/>
            <person name="Kikuchi T."/>
            <person name="Reid A.J."/>
            <person name="Thorpe P."/>
            <person name="Tsai I.J."/>
            <person name="Beasley H."/>
            <person name="Blok V."/>
            <person name="Cock P.J.A."/>
            <person name="Van den Akker S.E."/>
            <person name="Holroyd N."/>
            <person name="Hunt M."/>
            <person name="Mantelin S."/>
            <person name="Naghra H."/>
            <person name="Pain A."/>
            <person name="Palomares-Rius J.E."/>
            <person name="Zarowiecki M."/>
            <person name="Berriman M."/>
            <person name="Jones J.T."/>
            <person name="Urwin P.E."/>
        </authorList>
    </citation>
    <scope>NUCLEOTIDE SEQUENCE [LARGE SCALE GENOMIC DNA]</scope>
    <source>
        <strain evidence="1">Lindley</strain>
    </source>
</reference>
<dbReference type="AlphaFoldDB" id="A0A183C4U0"/>
<dbReference type="Proteomes" id="UP000050741">
    <property type="component" value="Unassembled WGS sequence"/>
</dbReference>
<accession>A0A183C4U0</accession>
<evidence type="ECO:0000313" key="2">
    <source>
        <dbReference type="WBParaSite" id="GPLIN_000788400"/>
    </source>
</evidence>
<proteinExistence type="predicted"/>
<organism evidence="1 2">
    <name type="scientific">Globodera pallida</name>
    <name type="common">Potato cyst nematode worm</name>
    <name type="synonym">Heterodera pallida</name>
    <dbReference type="NCBI Taxonomy" id="36090"/>
    <lineage>
        <taxon>Eukaryota</taxon>
        <taxon>Metazoa</taxon>
        <taxon>Ecdysozoa</taxon>
        <taxon>Nematoda</taxon>
        <taxon>Chromadorea</taxon>
        <taxon>Rhabditida</taxon>
        <taxon>Tylenchina</taxon>
        <taxon>Tylenchomorpha</taxon>
        <taxon>Tylenchoidea</taxon>
        <taxon>Heteroderidae</taxon>
        <taxon>Heteroderinae</taxon>
        <taxon>Globodera</taxon>
    </lineage>
</organism>
<dbReference type="WBParaSite" id="GPLIN_000788400">
    <property type="protein sequence ID" value="GPLIN_000788400"/>
    <property type="gene ID" value="GPLIN_000788400"/>
</dbReference>
<protein>
    <submittedName>
        <fullName evidence="2">C2H2-type domain-containing protein</fullName>
    </submittedName>
</protein>
<reference evidence="2" key="3">
    <citation type="submission" date="2016-06" db="UniProtKB">
        <authorList>
            <consortium name="WormBaseParasite"/>
        </authorList>
    </citation>
    <scope>IDENTIFICATION</scope>
</reference>